<sequence length="253" mass="26605">MAESLAGVVLAAGAGTRLAPLTRLRPKALCPVGDRALLDHALGRLAAVTTDVAVNVHHGREAMEDHLSDRAVHLSLEEGEARGTAGALGLLRPWVDGRAVLVTNADAWLPVDLEPFVAGWDGERTRLLCVEDPARGDFGDLRYCGVALMPWDRVASLGSEPSGLYERSWARDEADDRLDLVVHHGGFVDCGSPADYLAANLAWSGGTSVIGVGAEVAPGAELDRSVVWPGARVGSAERLVGAVRAGTLTVLVR</sequence>
<gene>
    <name evidence="4" type="ORF">PO878_09800</name>
</gene>
<keyword evidence="5" id="KW-1185">Reference proteome</keyword>
<name>A0AAE9YD50_9ACTN</name>
<dbReference type="PANTHER" id="PTHR43584">
    <property type="entry name" value="NUCLEOTIDYL TRANSFERASE"/>
    <property type="match status" value="1"/>
</dbReference>
<dbReference type="Gene3D" id="3.90.550.10">
    <property type="entry name" value="Spore Coat Polysaccharide Biosynthesis Protein SpsA, Chain A"/>
    <property type="match status" value="1"/>
</dbReference>
<evidence type="ECO:0000256" key="1">
    <source>
        <dbReference type="ARBA" id="ARBA00022679"/>
    </source>
</evidence>
<dbReference type="SUPFAM" id="SSF53448">
    <property type="entry name" value="Nucleotide-diphospho-sugar transferases"/>
    <property type="match status" value="1"/>
</dbReference>
<organism evidence="4 5">
    <name type="scientific">Iamia majanohamensis</name>
    <dbReference type="NCBI Taxonomy" id="467976"/>
    <lineage>
        <taxon>Bacteria</taxon>
        <taxon>Bacillati</taxon>
        <taxon>Actinomycetota</taxon>
        <taxon>Acidimicrobiia</taxon>
        <taxon>Acidimicrobiales</taxon>
        <taxon>Iamiaceae</taxon>
        <taxon>Iamia</taxon>
    </lineage>
</organism>
<evidence type="ECO:0000313" key="5">
    <source>
        <dbReference type="Proteomes" id="UP001216390"/>
    </source>
</evidence>
<evidence type="ECO:0000256" key="2">
    <source>
        <dbReference type="ARBA" id="ARBA00022695"/>
    </source>
</evidence>
<dbReference type="PANTHER" id="PTHR43584:SF8">
    <property type="entry name" value="N-ACETYLMURAMATE ALPHA-1-PHOSPHATE URIDYLYLTRANSFERASE"/>
    <property type="match status" value="1"/>
</dbReference>
<evidence type="ECO:0000259" key="3">
    <source>
        <dbReference type="Pfam" id="PF00483"/>
    </source>
</evidence>
<feature type="domain" description="Nucleotidyl transferase" evidence="3">
    <location>
        <begin position="7"/>
        <end position="118"/>
    </location>
</feature>
<dbReference type="InterPro" id="IPR029044">
    <property type="entry name" value="Nucleotide-diphossugar_trans"/>
</dbReference>
<dbReference type="InterPro" id="IPR050065">
    <property type="entry name" value="GlmU-like"/>
</dbReference>
<dbReference type="AlphaFoldDB" id="A0AAE9YD50"/>
<keyword evidence="2" id="KW-0548">Nucleotidyltransferase</keyword>
<reference evidence="4" key="1">
    <citation type="submission" date="2023-01" db="EMBL/GenBank/DDBJ databases">
        <title>The diversity of Class Acidimicrobiia in South China Sea sediment environments and the proposal of Iamia marina sp. nov., a novel species of the genus Iamia.</title>
        <authorList>
            <person name="He Y."/>
            <person name="Tian X."/>
        </authorList>
    </citation>
    <scope>NUCLEOTIDE SEQUENCE</scope>
    <source>
        <strain evidence="4">DSM 19957</strain>
    </source>
</reference>
<protein>
    <submittedName>
        <fullName evidence="4">Sugar phosphate nucleotidyltransferase</fullName>
    </submittedName>
</protein>
<dbReference type="InterPro" id="IPR005835">
    <property type="entry name" value="NTP_transferase_dom"/>
</dbReference>
<dbReference type="KEGG" id="ima:PO878_09800"/>
<dbReference type="GO" id="GO:0016779">
    <property type="term" value="F:nucleotidyltransferase activity"/>
    <property type="evidence" value="ECO:0007669"/>
    <property type="project" value="UniProtKB-KW"/>
</dbReference>
<dbReference type="Pfam" id="PF00483">
    <property type="entry name" value="NTP_transferase"/>
    <property type="match status" value="1"/>
</dbReference>
<dbReference type="EMBL" id="CP116942">
    <property type="protein sequence ID" value="WCO69018.1"/>
    <property type="molecule type" value="Genomic_DNA"/>
</dbReference>
<dbReference type="Proteomes" id="UP001216390">
    <property type="component" value="Chromosome"/>
</dbReference>
<keyword evidence="1" id="KW-0808">Transferase</keyword>
<accession>A0AAE9YD50</accession>
<evidence type="ECO:0000313" key="4">
    <source>
        <dbReference type="EMBL" id="WCO69018.1"/>
    </source>
</evidence>
<dbReference type="RefSeq" id="WP_272738532.1">
    <property type="nucleotide sequence ID" value="NZ_CP116942.1"/>
</dbReference>
<proteinExistence type="predicted"/>